<comment type="catalytic activity">
    <reaction evidence="1">
        <text>S-ubiquitinyl-[E2 ubiquitin-conjugating enzyme]-L-cysteine + [acceptor protein]-L-lysine = [E2 ubiquitin-conjugating enzyme]-L-cysteine + N(6)-ubiquitinyl-[acceptor protein]-L-lysine.</text>
        <dbReference type="EC" id="2.3.2.27"/>
    </reaction>
</comment>
<dbReference type="PANTHER" id="PTHR22937">
    <property type="entry name" value="E3 UBIQUITIN-PROTEIN LIGASE RNF165"/>
    <property type="match status" value="1"/>
</dbReference>
<dbReference type="Gramene" id="ONK78950">
    <property type="protein sequence ID" value="ONK78950"/>
    <property type="gene ID" value="A4U43_C01F1340"/>
</dbReference>
<evidence type="ECO:0000256" key="2">
    <source>
        <dbReference type="ARBA" id="ARBA00004906"/>
    </source>
</evidence>
<gene>
    <name evidence="12" type="ORF">A4U43_C01F1340</name>
</gene>
<dbReference type="PANTHER" id="PTHR22937:SF224">
    <property type="entry name" value="E3 UBIQUITIN-PROTEIN LIGASE MBR1-RELATED"/>
    <property type="match status" value="1"/>
</dbReference>
<name>A0A5P1FQK0_ASPOF</name>
<feature type="region of interest" description="Disordered" evidence="10">
    <location>
        <begin position="1"/>
        <end position="160"/>
    </location>
</feature>
<keyword evidence="13" id="KW-1185">Reference proteome</keyword>
<dbReference type="AlphaFoldDB" id="A0A5P1FQK0"/>
<protein>
    <recommendedName>
        <fullName evidence="3">RING-type E3 ubiquitin transferase</fullName>
        <ecNumber evidence="3">2.3.2.27</ecNumber>
    </recommendedName>
</protein>
<dbReference type="GO" id="GO:0010228">
    <property type="term" value="P:vegetative to reproductive phase transition of meristem"/>
    <property type="evidence" value="ECO:0007669"/>
    <property type="project" value="UniProtKB-ARBA"/>
</dbReference>
<dbReference type="GO" id="GO:0043161">
    <property type="term" value="P:proteasome-mediated ubiquitin-dependent protein catabolic process"/>
    <property type="evidence" value="ECO:0007669"/>
    <property type="project" value="UniProtKB-ARBA"/>
</dbReference>
<reference evidence="13" key="1">
    <citation type="journal article" date="2017" name="Nat. Commun.">
        <title>The asparagus genome sheds light on the origin and evolution of a young Y chromosome.</title>
        <authorList>
            <person name="Harkess A."/>
            <person name="Zhou J."/>
            <person name="Xu C."/>
            <person name="Bowers J.E."/>
            <person name="Van der Hulst R."/>
            <person name="Ayyampalayam S."/>
            <person name="Mercati F."/>
            <person name="Riccardi P."/>
            <person name="McKain M.R."/>
            <person name="Kakrana A."/>
            <person name="Tang H."/>
            <person name="Ray J."/>
            <person name="Groenendijk J."/>
            <person name="Arikit S."/>
            <person name="Mathioni S.M."/>
            <person name="Nakano M."/>
            <person name="Shan H."/>
            <person name="Telgmann-Rauber A."/>
            <person name="Kanno A."/>
            <person name="Yue Z."/>
            <person name="Chen H."/>
            <person name="Li W."/>
            <person name="Chen Y."/>
            <person name="Xu X."/>
            <person name="Zhang Y."/>
            <person name="Luo S."/>
            <person name="Chen H."/>
            <person name="Gao J."/>
            <person name="Mao Z."/>
            <person name="Pires J.C."/>
            <person name="Luo M."/>
            <person name="Kudrna D."/>
            <person name="Wing R.A."/>
            <person name="Meyers B.C."/>
            <person name="Yi K."/>
            <person name="Kong H."/>
            <person name="Lavrijsen P."/>
            <person name="Sunseri F."/>
            <person name="Falavigna A."/>
            <person name="Ye Y."/>
            <person name="Leebens-Mack J.H."/>
            <person name="Chen G."/>
        </authorList>
    </citation>
    <scope>NUCLEOTIDE SEQUENCE [LARGE SCALE GENOMIC DNA]</scope>
    <source>
        <strain evidence="13">cv. DH0086</strain>
    </source>
</reference>
<evidence type="ECO:0000256" key="10">
    <source>
        <dbReference type="SAM" id="MobiDB-lite"/>
    </source>
</evidence>
<keyword evidence="8" id="KW-0862">Zinc</keyword>
<dbReference type="OMA" id="TWNADEP"/>
<dbReference type="InterPro" id="IPR013083">
    <property type="entry name" value="Znf_RING/FYVE/PHD"/>
</dbReference>
<feature type="compositionally biased region" description="Low complexity" evidence="10">
    <location>
        <begin position="129"/>
        <end position="141"/>
    </location>
</feature>
<dbReference type="Proteomes" id="UP000243459">
    <property type="component" value="Chromosome 1"/>
</dbReference>
<feature type="compositionally biased region" description="Polar residues" evidence="10">
    <location>
        <begin position="71"/>
        <end position="106"/>
    </location>
</feature>
<dbReference type="SMART" id="SM00184">
    <property type="entry name" value="RING"/>
    <property type="match status" value="1"/>
</dbReference>
<evidence type="ECO:0000256" key="4">
    <source>
        <dbReference type="ARBA" id="ARBA00022679"/>
    </source>
</evidence>
<dbReference type="InterPro" id="IPR001841">
    <property type="entry name" value="Znf_RING"/>
</dbReference>
<evidence type="ECO:0000256" key="3">
    <source>
        <dbReference type="ARBA" id="ARBA00012483"/>
    </source>
</evidence>
<feature type="compositionally biased region" description="Polar residues" evidence="10">
    <location>
        <begin position="142"/>
        <end position="160"/>
    </location>
</feature>
<dbReference type="FunFam" id="3.30.40.10:FF:000309">
    <property type="entry name" value="E3 ubiquitin-protein ligase MBR2"/>
    <property type="match status" value="1"/>
</dbReference>
<dbReference type="GO" id="GO:0061630">
    <property type="term" value="F:ubiquitin protein ligase activity"/>
    <property type="evidence" value="ECO:0007669"/>
    <property type="project" value="UniProtKB-EC"/>
</dbReference>
<evidence type="ECO:0000259" key="11">
    <source>
        <dbReference type="PROSITE" id="PS50089"/>
    </source>
</evidence>
<dbReference type="InterPro" id="IPR045191">
    <property type="entry name" value="MBR1/2-like"/>
</dbReference>
<dbReference type="EMBL" id="CM007381">
    <property type="protein sequence ID" value="ONK78950.1"/>
    <property type="molecule type" value="Genomic_DNA"/>
</dbReference>
<dbReference type="OrthoDB" id="8062037at2759"/>
<evidence type="ECO:0000256" key="6">
    <source>
        <dbReference type="ARBA" id="ARBA00022771"/>
    </source>
</evidence>
<evidence type="ECO:0000256" key="9">
    <source>
        <dbReference type="PROSITE-ProRule" id="PRU00175"/>
    </source>
</evidence>
<keyword evidence="6 9" id="KW-0863">Zinc-finger</keyword>
<evidence type="ECO:0000313" key="12">
    <source>
        <dbReference type="EMBL" id="ONK78950.1"/>
    </source>
</evidence>
<feature type="domain" description="RING-type" evidence="11">
    <location>
        <begin position="402"/>
        <end position="443"/>
    </location>
</feature>
<dbReference type="SUPFAM" id="SSF57850">
    <property type="entry name" value="RING/U-box"/>
    <property type="match status" value="1"/>
</dbReference>
<dbReference type="EC" id="2.3.2.27" evidence="3"/>
<evidence type="ECO:0000256" key="7">
    <source>
        <dbReference type="ARBA" id="ARBA00022786"/>
    </source>
</evidence>
<keyword evidence="7" id="KW-0833">Ubl conjugation pathway</keyword>
<comment type="pathway">
    <text evidence="2">Protein modification; protein ubiquitination.</text>
</comment>
<accession>A0A5P1FQK0</accession>
<dbReference type="Pfam" id="PF13639">
    <property type="entry name" value="zf-RING_2"/>
    <property type="match status" value="1"/>
</dbReference>
<evidence type="ECO:0000256" key="5">
    <source>
        <dbReference type="ARBA" id="ARBA00022723"/>
    </source>
</evidence>
<dbReference type="GO" id="GO:0008270">
    <property type="term" value="F:zinc ion binding"/>
    <property type="evidence" value="ECO:0007669"/>
    <property type="project" value="UniProtKB-KW"/>
</dbReference>
<sequence>MSEGSRDDADSSTWNADEPSLSFSLDEITDEGTDMEHNWASPVRINRSQGARTDETQIRSANALPVENPRFNLNNTPVDDGQSSYQDPSSLRNPDQYSLNINNNTVDGRHLSCKRKSIEGQSSHYRGESSSVQSASAHQSANTTLSISTASNHPSGFSLSTEDLQRNCRTRNNPEHQGSILRASDPFVSFNQFLESTIAGDSGTRDSQSPILQFPALVQNTRPFPVDIASSSRTGSSSTSLAITGQRSNVLREEANSRSFTSNYNVSQHTSGPSNTLLELRRQRIAALRLQLSHIRSATGVLDDLSVAARESRRRMLSEVRDVLSRRGEDLHIEAVQRVLLYDRHRDMRLDVDNMSYEELLALTERIGNVSTGISEETIVKCLKQRKYISLTEETPSDVEPCCICQEEYVEEDEVGRLDCGHDFHTDCIKQWLMMKNLCPICKTTGIANIK</sequence>
<dbReference type="Gene3D" id="3.30.40.10">
    <property type="entry name" value="Zinc/RING finger domain, C3HC4 (zinc finger)"/>
    <property type="match status" value="1"/>
</dbReference>
<evidence type="ECO:0000256" key="8">
    <source>
        <dbReference type="ARBA" id="ARBA00022833"/>
    </source>
</evidence>
<keyword evidence="5" id="KW-0479">Metal-binding</keyword>
<dbReference type="PROSITE" id="PS50089">
    <property type="entry name" value="ZF_RING_2"/>
    <property type="match status" value="1"/>
</dbReference>
<evidence type="ECO:0000313" key="13">
    <source>
        <dbReference type="Proteomes" id="UP000243459"/>
    </source>
</evidence>
<proteinExistence type="predicted"/>
<evidence type="ECO:0000256" key="1">
    <source>
        <dbReference type="ARBA" id="ARBA00000900"/>
    </source>
</evidence>
<keyword evidence="4" id="KW-0808">Transferase</keyword>
<organism evidence="12 13">
    <name type="scientific">Asparagus officinalis</name>
    <name type="common">Garden asparagus</name>
    <dbReference type="NCBI Taxonomy" id="4686"/>
    <lineage>
        <taxon>Eukaryota</taxon>
        <taxon>Viridiplantae</taxon>
        <taxon>Streptophyta</taxon>
        <taxon>Embryophyta</taxon>
        <taxon>Tracheophyta</taxon>
        <taxon>Spermatophyta</taxon>
        <taxon>Magnoliopsida</taxon>
        <taxon>Liliopsida</taxon>
        <taxon>Asparagales</taxon>
        <taxon>Asparagaceae</taxon>
        <taxon>Asparagoideae</taxon>
        <taxon>Asparagus</taxon>
    </lineage>
</organism>